<accession>A0ABV6JR21</accession>
<evidence type="ECO:0000256" key="4">
    <source>
        <dbReference type="ARBA" id="ARBA00047846"/>
    </source>
</evidence>
<comment type="caution">
    <text evidence="6">The sequence shown here is derived from an EMBL/GenBank/DDBJ whole genome shotgun (WGS) entry which is preliminary data.</text>
</comment>
<evidence type="ECO:0000256" key="3">
    <source>
        <dbReference type="ARBA" id="ARBA00024227"/>
    </source>
</evidence>
<gene>
    <name evidence="6" type="ORF">ACFFGY_07925</name>
</gene>
<reference evidence="6 7" key="1">
    <citation type="submission" date="2024-09" db="EMBL/GenBank/DDBJ databases">
        <authorList>
            <person name="Sun Q."/>
            <person name="Mori K."/>
        </authorList>
    </citation>
    <scope>NUCLEOTIDE SEQUENCE [LARGE SCALE GENOMIC DNA]</scope>
    <source>
        <strain evidence="6 7">TBRC 5777</strain>
    </source>
</reference>
<dbReference type="InterPro" id="IPR003142">
    <property type="entry name" value="BPL_C"/>
</dbReference>
<organism evidence="6 7">
    <name type="scientific">Roseomonas elaeocarpi</name>
    <dbReference type="NCBI Taxonomy" id="907779"/>
    <lineage>
        <taxon>Bacteria</taxon>
        <taxon>Pseudomonadati</taxon>
        <taxon>Pseudomonadota</taxon>
        <taxon>Alphaproteobacteria</taxon>
        <taxon>Acetobacterales</taxon>
        <taxon>Roseomonadaceae</taxon>
        <taxon>Roseomonas</taxon>
    </lineage>
</organism>
<keyword evidence="2" id="KW-0092">Biotin</keyword>
<dbReference type="PROSITE" id="PS51733">
    <property type="entry name" value="BPL_LPL_CATALYTIC"/>
    <property type="match status" value="1"/>
</dbReference>
<keyword evidence="7" id="KW-1185">Reference proteome</keyword>
<dbReference type="CDD" id="cd16442">
    <property type="entry name" value="BPL"/>
    <property type="match status" value="1"/>
</dbReference>
<proteinExistence type="predicted"/>
<evidence type="ECO:0000256" key="1">
    <source>
        <dbReference type="ARBA" id="ARBA00022598"/>
    </source>
</evidence>
<dbReference type="InterPro" id="IPR004143">
    <property type="entry name" value="BPL_LPL_catalytic"/>
</dbReference>
<dbReference type="Pfam" id="PF02237">
    <property type="entry name" value="BPL_C"/>
    <property type="match status" value="1"/>
</dbReference>
<protein>
    <recommendedName>
        <fullName evidence="3">biotin--[biotin carboxyl-carrier protein] ligase</fullName>
        <ecNumber evidence="3">6.3.4.15</ecNumber>
    </recommendedName>
</protein>
<dbReference type="GO" id="GO:0004077">
    <property type="term" value="F:biotin--[biotin carboxyl-carrier protein] ligase activity"/>
    <property type="evidence" value="ECO:0007669"/>
    <property type="project" value="UniProtKB-EC"/>
</dbReference>
<feature type="domain" description="BPL/LPL catalytic" evidence="5">
    <location>
        <begin position="8"/>
        <end position="189"/>
    </location>
</feature>
<dbReference type="EC" id="6.3.4.15" evidence="3"/>
<keyword evidence="1 6" id="KW-0436">Ligase</keyword>
<comment type="catalytic activity">
    <reaction evidence="4">
        <text>biotin + L-lysyl-[protein] + ATP = N(6)-biotinyl-L-lysyl-[protein] + AMP + diphosphate + H(+)</text>
        <dbReference type="Rhea" id="RHEA:11756"/>
        <dbReference type="Rhea" id="RHEA-COMP:9752"/>
        <dbReference type="Rhea" id="RHEA-COMP:10505"/>
        <dbReference type="ChEBI" id="CHEBI:15378"/>
        <dbReference type="ChEBI" id="CHEBI:29969"/>
        <dbReference type="ChEBI" id="CHEBI:30616"/>
        <dbReference type="ChEBI" id="CHEBI:33019"/>
        <dbReference type="ChEBI" id="CHEBI:57586"/>
        <dbReference type="ChEBI" id="CHEBI:83144"/>
        <dbReference type="ChEBI" id="CHEBI:456215"/>
        <dbReference type="EC" id="6.3.4.15"/>
    </reaction>
</comment>
<dbReference type="Pfam" id="PF03099">
    <property type="entry name" value="BPL_LplA_LipB"/>
    <property type="match status" value="1"/>
</dbReference>
<dbReference type="InterPro" id="IPR004408">
    <property type="entry name" value="Biotin_CoA_COase_ligase"/>
</dbReference>
<dbReference type="SUPFAM" id="SSF55681">
    <property type="entry name" value="Class II aaRS and biotin synthetases"/>
    <property type="match status" value="1"/>
</dbReference>
<evidence type="ECO:0000313" key="6">
    <source>
        <dbReference type="EMBL" id="MFC0408171.1"/>
    </source>
</evidence>
<sequence length="251" mass="26067">MSEVPEAAASGGGWRLLVHESLPSTSDLLKDLAVRGEPGGLAVVARRQTAGRGQHGRSWESPPGNLYLSILLRPRESPRTLPQWGLLLAVALADTLAPLLPEPGALRLKWPNDLLIDGAKLAGILVEGGTDATGNPWLVVGIGVNLAAAPEVPGRAVTSMQAAGAEPQEPEAVARSLLASLDRWATRRHLDGFAAVRAAWLARGPSLDATLTVRGRNGEVSGRFQGLSEDGALLLGTGGRVHAVVAGEVLG</sequence>
<dbReference type="Gene3D" id="3.30.930.10">
    <property type="entry name" value="Bira Bifunctional Protein, Domain 2"/>
    <property type="match status" value="1"/>
</dbReference>
<dbReference type="RefSeq" id="WP_377043915.1">
    <property type="nucleotide sequence ID" value="NZ_JBHLUN010000005.1"/>
</dbReference>
<evidence type="ECO:0000259" key="5">
    <source>
        <dbReference type="PROSITE" id="PS51733"/>
    </source>
</evidence>
<name>A0ABV6JR21_9PROT</name>
<dbReference type="PANTHER" id="PTHR12835:SF5">
    <property type="entry name" value="BIOTIN--PROTEIN LIGASE"/>
    <property type="match status" value="1"/>
</dbReference>
<dbReference type="InterPro" id="IPR045864">
    <property type="entry name" value="aa-tRNA-synth_II/BPL/LPL"/>
</dbReference>
<evidence type="ECO:0000256" key="2">
    <source>
        <dbReference type="ARBA" id="ARBA00023267"/>
    </source>
</evidence>
<dbReference type="NCBIfam" id="TIGR00121">
    <property type="entry name" value="birA_ligase"/>
    <property type="match status" value="1"/>
</dbReference>
<dbReference type="Gene3D" id="2.30.30.100">
    <property type="match status" value="1"/>
</dbReference>
<dbReference type="Proteomes" id="UP001589865">
    <property type="component" value="Unassembled WGS sequence"/>
</dbReference>
<evidence type="ECO:0000313" key="7">
    <source>
        <dbReference type="Proteomes" id="UP001589865"/>
    </source>
</evidence>
<dbReference type="EMBL" id="JBHLUN010000005">
    <property type="protein sequence ID" value="MFC0408171.1"/>
    <property type="molecule type" value="Genomic_DNA"/>
</dbReference>
<dbReference type="PANTHER" id="PTHR12835">
    <property type="entry name" value="BIOTIN PROTEIN LIGASE"/>
    <property type="match status" value="1"/>
</dbReference>